<evidence type="ECO:0000313" key="2">
    <source>
        <dbReference type="Proteomes" id="UP000181901"/>
    </source>
</evidence>
<accession>A0A1J5MY06</accession>
<dbReference type="Proteomes" id="UP000181901">
    <property type="component" value="Unassembled WGS sequence"/>
</dbReference>
<reference evidence="1 2" key="1">
    <citation type="submission" date="2015-09" db="EMBL/GenBank/DDBJ databases">
        <title>Genome of Desulfovibrio dechloracetivorans BerOc1, a mercury methylating strain isolated from highly hydrocarbons and metals contaminated coastal sediments.</title>
        <authorList>
            <person name="Goni Urriza M."/>
            <person name="Gassie C."/>
            <person name="Bouchez O."/>
            <person name="Klopp C."/>
            <person name="Ranchou-Peyruse A."/>
            <person name="Remy G."/>
        </authorList>
    </citation>
    <scope>NUCLEOTIDE SEQUENCE [LARGE SCALE GENOMIC DNA]</scope>
    <source>
        <strain evidence="1 2">BerOc1</strain>
    </source>
</reference>
<sequence>MLRSVSVKNAIKDAVEIFQFDQWLRFYFVVRKDDKLWIEIPEDRLKRIEEDFPGLFRFADMINDAELDYQRSQDNVCTFVAARLDGQKYEASILPQVFDDAKFKVEMYLFNVWLKMHEPHLDEAFMEFGEWLEMYEGWNSLDEVKEYRTKLLESGTDPQVPTCGTAQ</sequence>
<protein>
    <submittedName>
        <fullName evidence="1">Uncharacterized protein</fullName>
    </submittedName>
</protein>
<gene>
    <name evidence="1" type="ORF">BerOc1_02657</name>
</gene>
<comment type="caution">
    <text evidence="1">The sequence shown here is derived from an EMBL/GenBank/DDBJ whole genome shotgun (WGS) entry which is preliminary data.</text>
</comment>
<keyword evidence="2" id="KW-1185">Reference proteome</keyword>
<name>A0A1J5MY06_9BACT</name>
<evidence type="ECO:0000313" key="1">
    <source>
        <dbReference type="EMBL" id="OIQ50716.1"/>
    </source>
</evidence>
<proteinExistence type="predicted"/>
<dbReference type="AlphaFoldDB" id="A0A1J5MY06"/>
<organism evidence="1 2">
    <name type="scientific">Pseudodesulfovibrio hydrargyri</name>
    <dbReference type="NCBI Taxonomy" id="2125990"/>
    <lineage>
        <taxon>Bacteria</taxon>
        <taxon>Pseudomonadati</taxon>
        <taxon>Thermodesulfobacteriota</taxon>
        <taxon>Desulfovibrionia</taxon>
        <taxon>Desulfovibrionales</taxon>
        <taxon>Desulfovibrionaceae</taxon>
    </lineage>
</organism>
<dbReference type="EMBL" id="LKAQ01000004">
    <property type="protein sequence ID" value="OIQ50716.1"/>
    <property type="molecule type" value="Genomic_DNA"/>
</dbReference>
<dbReference type="RefSeq" id="WP_071546127.1">
    <property type="nucleotide sequence ID" value="NZ_LKAQ01000004.1"/>
</dbReference>
<dbReference type="OrthoDB" id="5455222at2"/>